<reference evidence="1 2" key="1">
    <citation type="submission" date="2018-11" db="EMBL/GenBank/DDBJ databases">
        <title>Species Designations Belie Phenotypic and Genotypic Heterogeneity in Oral Streptococci.</title>
        <authorList>
            <person name="Velsko I."/>
        </authorList>
    </citation>
    <scope>NUCLEOTIDE SEQUENCE [LARGE SCALE GENOMIC DNA]</scope>
    <source>
        <strain evidence="1 2">BCC63</strain>
    </source>
</reference>
<dbReference type="AlphaFoldDB" id="A0A3R9PNM9"/>
<evidence type="ECO:0000313" key="1">
    <source>
        <dbReference type="EMBL" id="RSI65784.1"/>
    </source>
</evidence>
<dbReference type="EMBL" id="RJNJ01000009">
    <property type="protein sequence ID" value="RSI65784.1"/>
    <property type="molecule type" value="Genomic_DNA"/>
</dbReference>
<sequence>MKKLALTVVLLGMALLTLTGCFGKSSRRFIEGEAAELSKVYPTENLEDLFEKFSDGFQIDVMDAENLEEDERTSSIIYHLILNGISETREIKGKYTKEKAFKNSSGNIEHEMLYQGEVYYKDGSIHLSNDTGSNNKEKGDLKHTRLLMQEFSISRSSLKSLEVVRKGYSFETGSASITYNLKNEQVNDYLGLEKDTEINMDINIFEPTIAGKSYGYTVIFRKNDIDHTEMINGKLEGY</sequence>
<gene>
    <name evidence="1" type="ORF">D8863_08300</name>
</gene>
<name>A0A3R9PNM9_STROR</name>
<evidence type="ECO:0008006" key="3">
    <source>
        <dbReference type="Google" id="ProtNLM"/>
    </source>
</evidence>
<comment type="caution">
    <text evidence="1">The sequence shown here is derived from an EMBL/GenBank/DDBJ whole genome shotgun (WGS) entry which is preliminary data.</text>
</comment>
<dbReference type="RefSeq" id="WP_125441651.1">
    <property type="nucleotide sequence ID" value="NZ_RJNJ01000009.1"/>
</dbReference>
<dbReference type="PROSITE" id="PS51257">
    <property type="entry name" value="PROKAR_LIPOPROTEIN"/>
    <property type="match status" value="1"/>
</dbReference>
<dbReference type="Gene3D" id="2.50.20.40">
    <property type="match status" value="1"/>
</dbReference>
<proteinExistence type="predicted"/>
<protein>
    <recommendedName>
        <fullName evidence="3">Lipoprotein</fullName>
    </recommendedName>
</protein>
<dbReference type="InterPro" id="IPR038641">
    <property type="entry name" value="Csa_sf"/>
</dbReference>
<dbReference type="Proteomes" id="UP000267593">
    <property type="component" value="Unassembled WGS sequence"/>
</dbReference>
<evidence type="ECO:0000313" key="2">
    <source>
        <dbReference type="Proteomes" id="UP000267593"/>
    </source>
</evidence>
<accession>A0A3R9PNM9</accession>
<organism evidence="1 2">
    <name type="scientific">Streptococcus oralis</name>
    <dbReference type="NCBI Taxonomy" id="1303"/>
    <lineage>
        <taxon>Bacteria</taxon>
        <taxon>Bacillati</taxon>
        <taxon>Bacillota</taxon>
        <taxon>Bacilli</taxon>
        <taxon>Lactobacillales</taxon>
        <taxon>Streptococcaceae</taxon>
        <taxon>Streptococcus</taxon>
    </lineage>
</organism>